<dbReference type="EMBL" id="JACHJB010000001">
    <property type="protein sequence ID" value="MBB6345903.1"/>
    <property type="molecule type" value="Genomic_DNA"/>
</dbReference>
<evidence type="ECO:0000313" key="2">
    <source>
        <dbReference type="EMBL" id="MBB6345903.1"/>
    </source>
</evidence>
<evidence type="ECO:0000256" key="1">
    <source>
        <dbReference type="SAM" id="SignalP"/>
    </source>
</evidence>
<dbReference type="AlphaFoldDB" id="A0A7X0EVW2"/>
<comment type="caution">
    <text evidence="2">The sequence shown here is derived from an EMBL/GenBank/DDBJ whole genome shotgun (WGS) entry which is preliminary data.</text>
</comment>
<keyword evidence="1" id="KW-0732">Signal</keyword>
<sequence length="140" mass="15870">MRRALSAAIIALAAFGGTAAMSAPAFAASTSGDEPIVITSDQLTPRECRDLVVYEDGERRVVHHRAGHDDCRPYRKVRCGTELVDHRTAGRWEVRFRDRNGVVHTRAFRHRADADRFVVRNVRVAKKDRHVVRWVGCSHR</sequence>
<feature type="signal peptide" evidence="1">
    <location>
        <begin position="1"/>
        <end position="27"/>
    </location>
</feature>
<accession>A0A7X0EVW2</accession>
<reference evidence="2 3" key="1">
    <citation type="submission" date="2020-08" db="EMBL/GenBank/DDBJ databases">
        <title>Sequencing the genomes of 1000 actinobacteria strains.</title>
        <authorList>
            <person name="Klenk H.-P."/>
        </authorList>
    </citation>
    <scope>NUCLEOTIDE SEQUENCE [LARGE SCALE GENOMIC DNA]</scope>
    <source>
        <strain evidence="2 3">DSM 45913</strain>
    </source>
</reference>
<name>A0A7X0EVW2_9ACTN</name>
<dbReference type="Proteomes" id="UP000583800">
    <property type="component" value="Unassembled WGS sequence"/>
</dbReference>
<keyword evidence="3" id="KW-1185">Reference proteome</keyword>
<evidence type="ECO:0000313" key="3">
    <source>
        <dbReference type="Proteomes" id="UP000583800"/>
    </source>
</evidence>
<feature type="chain" id="PRO_5031194822" description="Secreted protein" evidence="1">
    <location>
        <begin position="28"/>
        <end position="140"/>
    </location>
</feature>
<organism evidence="2 3">
    <name type="scientific">Nonomuraea muscovyensis</name>
    <dbReference type="NCBI Taxonomy" id="1124761"/>
    <lineage>
        <taxon>Bacteria</taxon>
        <taxon>Bacillati</taxon>
        <taxon>Actinomycetota</taxon>
        <taxon>Actinomycetes</taxon>
        <taxon>Streptosporangiales</taxon>
        <taxon>Streptosporangiaceae</taxon>
        <taxon>Nonomuraea</taxon>
    </lineage>
</organism>
<proteinExistence type="predicted"/>
<gene>
    <name evidence="2" type="ORF">FHU36_002412</name>
</gene>
<evidence type="ECO:0008006" key="4">
    <source>
        <dbReference type="Google" id="ProtNLM"/>
    </source>
</evidence>
<protein>
    <recommendedName>
        <fullName evidence="4">Secreted protein</fullName>
    </recommendedName>
</protein>
<dbReference type="RefSeq" id="WP_185083781.1">
    <property type="nucleotide sequence ID" value="NZ_JACHJB010000001.1"/>
</dbReference>